<dbReference type="InterPro" id="IPR045864">
    <property type="entry name" value="aa-tRNA-synth_II/BPL/LPL"/>
</dbReference>
<keyword evidence="2" id="KW-0808">Transferase</keyword>
<proteinExistence type="predicted"/>
<dbReference type="RefSeq" id="WP_015389534.1">
    <property type="nucleotide sequence ID" value="NC_020284.1"/>
</dbReference>
<evidence type="ECO:0000313" key="3">
    <source>
        <dbReference type="Proteomes" id="UP000011658"/>
    </source>
</evidence>
<dbReference type="InterPro" id="IPR050664">
    <property type="entry name" value="Octanoyltrans_LipM/LipL"/>
</dbReference>
<dbReference type="eggNOG" id="COG0095">
    <property type="taxonomic scope" value="Bacteria"/>
</dbReference>
<dbReference type="GO" id="GO:0016779">
    <property type="term" value="F:nucleotidyltransferase activity"/>
    <property type="evidence" value="ECO:0007669"/>
    <property type="project" value="UniProtKB-KW"/>
</dbReference>
<dbReference type="HOGENOM" id="CLU_022986_5_2_4"/>
<dbReference type="EMBL" id="CP003806">
    <property type="protein sequence ID" value="AGF49049.1"/>
    <property type="molecule type" value="Genomic_DNA"/>
</dbReference>
<feature type="domain" description="BPL/LPL catalytic" evidence="1">
    <location>
        <begin position="39"/>
        <end position="232"/>
    </location>
</feature>
<dbReference type="PANTHER" id="PTHR43679">
    <property type="entry name" value="OCTANOYLTRANSFERASE LIPM-RELATED"/>
    <property type="match status" value="1"/>
</dbReference>
<dbReference type="KEGG" id="kga:ST1E_0662"/>
<accession>M1M190</accession>
<keyword evidence="3" id="KW-1185">Reference proteome</keyword>
<dbReference type="Pfam" id="PF21948">
    <property type="entry name" value="LplA-B_cat"/>
    <property type="match status" value="1"/>
</dbReference>
<protein>
    <submittedName>
        <fullName evidence="2">Lipoate-protein ligase A</fullName>
        <ecNumber evidence="2">2.7.7.63</ecNumber>
    </submittedName>
</protein>
<keyword evidence="2" id="KW-0436">Ligase</keyword>
<keyword evidence="2" id="KW-0548">Nucleotidyltransferase</keyword>
<dbReference type="PATRIC" id="fig|1208921.3.peg.330"/>
<dbReference type="Gene3D" id="3.30.930.10">
    <property type="entry name" value="Bira Bifunctional Protein, Domain 2"/>
    <property type="match status" value="1"/>
</dbReference>
<dbReference type="GO" id="GO:0016874">
    <property type="term" value="F:ligase activity"/>
    <property type="evidence" value="ECO:0007669"/>
    <property type="project" value="UniProtKB-KW"/>
</dbReference>
<dbReference type="PANTHER" id="PTHR43679:SF2">
    <property type="entry name" value="OCTANOYL-[GCVH]:PROTEIN N-OCTANOYLTRANSFERASE"/>
    <property type="match status" value="1"/>
</dbReference>
<dbReference type="EC" id="2.7.7.63" evidence="2"/>
<gene>
    <name evidence="2" type="ORF">ST1E_0662</name>
</gene>
<evidence type="ECO:0000313" key="2">
    <source>
        <dbReference type="EMBL" id="AGF49049.1"/>
    </source>
</evidence>
<dbReference type="AlphaFoldDB" id="M1M190"/>
<reference evidence="2 3" key="1">
    <citation type="journal article" date="2013" name="Genome Biol. Evol.">
        <title>Genome evolution and phylogenomic analysis of candidatus kinetoplastibacterium, the betaproteobacterial endosymbionts of strigomonas and angomonas.</title>
        <authorList>
            <person name="Alves J.M."/>
            <person name="Serrano M.G."/>
            <person name="Maia da Silva F."/>
            <person name="Voegtly L.J."/>
            <person name="Matveyev A.V."/>
            <person name="Teixeira M.M."/>
            <person name="Camargo E.P."/>
            <person name="Buck G.A."/>
        </authorList>
    </citation>
    <scope>NUCLEOTIDE SEQUENCE [LARGE SCALE GENOMIC DNA]</scope>
    <source>
        <strain evidence="2 3">TCC219</strain>
    </source>
</reference>
<evidence type="ECO:0000259" key="1">
    <source>
        <dbReference type="PROSITE" id="PS51733"/>
    </source>
</evidence>
<organism evidence="2 3">
    <name type="scientific">Candidatus Kinetoplastidibacterium galati TCC219</name>
    <dbReference type="NCBI Taxonomy" id="1208921"/>
    <lineage>
        <taxon>Bacteria</taxon>
        <taxon>Pseudomonadati</taxon>
        <taxon>Pseudomonadota</taxon>
        <taxon>Betaproteobacteria</taxon>
        <taxon>Candidatus Kinetoplastidibacterium</taxon>
    </lineage>
</organism>
<name>M1M190_9PROT</name>
<dbReference type="OrthoDB" id="9787898at2"/>
<dbReference type="Proteomes" id="UP000011658">
    <property type="component" value="Chromosome"/>
</dbReference>
<dbReference type="STRING" id="1208921.ST1E_0662"/>
<dbReference type="InterPro" id="IPR004143">
    <property type="entry name" value="BPL_LPL_catalytic"/>
</dbReference>
<sequence length="262" mass="29777">MNKVKSLEDCEWQLIHTIPQSPNLHMALDSIITEEVNKGIRLPTIRIWEWDSSAVVLGRFQSFRNEINEEAAKRHNVQIVRRISGGGAMFVEPENSITYSISIPKYLVSNLNFQESYQLLDSWIVEALNSIGIEAIYKPINDIILTSGQKIGGAAQARFSNAILHHVTMSYKMNTSKMVEILRIGKEKISDKGITSAKKRVAENGISKTGISRSSFINHMINVFSNKYKLINNIDISEDTIYNANKLCKEKFDNHDWLHIVK</sequence>
<dbReference type="PROSITE" id="PS51733">
    <property type="entry name" value="BPL_LPL_CATALYTIC"/>
    <property type="match status" value="1"/>
</dbReference>
<dbReference type="SUPFAM" id="SSF55681">
    <property type="entry name" value="Class II aaRS and biotin synthetases"/>
    <property type="match status" value="1"/>
</dbReference>
<dbReference type="CDD" id="cd16443">
    <property type="entry name" value="LplA"/>
    <property type="match status" value="1"/>
</dbReference>